<dbReference type="Gene3D" id="1.20.1070.10">
    <property type="entry name" value="Rhodopsin 7-helix transmembrane proteins"/>
    <property type="match status" value="1"/>
</dbReference>
<dbReference type="WBParaSite" id="DME_0000429501-mRNA-1">
    <property type="protein sequence ID" value="DME_0000429501-mRNA-1"/>
    <property type="gene ID" value="DME_0000429501"/>
</dbReference>
<dbReference type="Pfam" id="PF10324">
    <property type="entry name" value="7TM_GPCR_Srw"/>
    <property type="match status" value="1"/>
</dbReference>
<dbReference type="PANTHER" id="PTHR46273:SF11">
    <property type="entry name" value="G-PROTEIN COUPLED RECEPTORS FAMILY 1 PROFILE DOMAIN-CONTAINING PROTEIN"/>
    <property type="match status" value="1"/>
</dbReference>
<dbReference type="STRING" id="318479.A0A158Q494"/>
<feature type="transmembrane region" description="Helical" evidence="5">
    <location>
        <begin position="74"/>
        <end position="101"/>
    </location>
</feature>
<evidence type="ECO:0000313" key="7">
    <source>
        <dbReference type="EMBL" id="VDN58205.1"/>
    </source>
</evidence>
<gene>
    <name evidence="7" type="ORF">DME_LOCUS8178</name>
</gene>
<reference evidence="10" key="1">
    <citation type="submission" date="2016-04" db="UniProtKB">
        <authorList>
            <consortium name="WormBaseParasite"/>
        </authorList>
    </citation>
    <scope>IDENTIFICATION</scope>
</reference>
<organism evidence="8 10">
    <name type="scientific">Dracunculus medinensis</name>
    <name type="common">Guinea worm</name>
    <dbReference type="NCBI Taxonomy" id="318479"/>
    <lineage>
        <taxon>Eukaryota</taxon>
        <taxon>Metazoa</taxon>
        <taxon>Ecdysozoa</taxon>
        <taxon>Nematoda</taxon>
        <taxon>Chromadorea</taxon>
        <taxon>Rhabditida</taxon>
        <taxon>Spirurina</taxon>
        <taxon>Dracunculoidea</taxon>
        <taxon>Dracunculidae</taxon>
        <taxon>Dracunculus</taxon>
    </lineage>
</organism>
<dbReference type="InterPro" id="IPR053219">
    <property type="entry name" value="GPCR_Dmsr-1"/>
</dbReference>
<dbReference type="PROSITE" id="PS50262">
    <property type="entry name" value="G_PROTEIN_RECEP_F1_2"/>
    <property type="match status" value="1"/>
</dbReference>
<feature type="transmembrane region" description="Helical" evidence="5">
    <location>
        <begin position="229"/>
        <end position="247"/>
    </location>
</feature>
<accession>A0A158Q494</accession>
<dbReference type="Proteomes" id="UP000038040">
    <property type="component" value="Unplaced"/>
</dbReference>
<keyword evidence="9" id="KW-1185">Reference proteome</keyword>
<evidence type="ECO:0000313" key="8">
    <source>
        <dbReference type="Proteomes" id="UP000038040"/>
    </source>
</evidence>
<dbReference type="InterPro" id="IPR019427">
    <property type="entry name" value="7TM_GPCR_serpentine_rcpt_Srw"/>
</dbReference>
<name>A0A158Q494_DRAME</name>
<dbReference type="GO" id="GO:0008528">
    <property type="term" value="F:G protein-coupled peptide receptor activity"/>
    <property type="evidence" value="ECO:0007669"/>
    <property type="project" value="InterPro"/>
</dbReference>
<dbReference type="AlphaFoldDB" id="A0A158Q494"/>
<feature type="transmembrane region" description="Helical" evidence="5">
    <location>
        <begin position="6"/>
        <end position="28"/>
    </location>
</feature>
<feature type="domain" description="G-protein coupled receptors family 1 profile" evidence="6">
    <location>
        <begin position="16"/>
        <end position="288"/>
    </location>
</feature>
<dbReference type="SUPFAM" id="SSF81321">
    <property type="entry name" value="Family A G protein-coupled receptor-like"/>
    <property type="match status" value="1"/>
</dbReference>
<keyword evidence="2 5" id="KW-0812">Transmembrane</keyword>
<evidence type="ECO:0000256" key="5">
    <source>
        <dbReference type="SAM" id="Phobius"/>
    </source>
</evidence>
<evidence type="ECO:0000256" key="1">
    <source>
        <dbReference type="ARBA" id="ARBA00004370"/>
    </source>
</evidence>
<dbReference type="EMBL" id="UYYG01001166">
    <property type="protein sequence ID" value="VDN58205.1"/>
    <property type="molecule type" value="Genomic_DNA"/>
</dbReference>
<feature type="transmembrane region" description="Helical" evidence="5">
    <location>
        <begin position="272"/>
        <end position="291"/>
    </location>
</feature>
<protein>
    <submittedName>
        <fullName evidence="10">G_PROTEIN_RECEP_F1_2 domain-containing protein</fullName>
    </submittedName>
</protein>
<dbReference type="GO" id="GO:0005886">
    <property type="term" value="C:plasma membrane"/>
    <property type="evidence" value="ECO:0007669"/>
    <property type="project" value="TreeGrafter"/>
</dbReference>
<evidence type="ECO:0000256" key="3">
    <source>
        <dbReference type="ARBA" id="ARBA00022989"/>
    </source>
</evidence>
<dbReference type="Proteomes" id="UP000274756">
    <property type="component" value="Unassembled WGS sequence"/>
</dbReference>
<feature type="transmembrane region" description="Helical" evidence="5">
    <location>
        <begin position="122"/>
        <end position="141"/>
    </location>
</feature>
<evidence type="ECO:0000313" key="10">
    <source>
        <dbReference type="WBParaSite" id="DME_0000429501-mRNA-1"/>
    </source>
</evidence>
<evidence type="ECO:0000256" key="2">
    <source>
        <dbReference type="ARBA" id="ARBA00022692"/>
    </source>
</evidence>
<comment type="subcellular location">
    <subcellularLocation>
        <location evidence="1">Membrane</location>
    </subcellularLocation>
</comment>
<dbReference type="PRINTS" id="PR00237">
    <property type="entry name" value="GPCRRHODOPSN"/>
</dbReference>
<keyword evidence="3 5" id="KW-1133">Transmembrane helix</keyword>
<dbReference type="OrthoDB" id="5864054at2759"/>
<dbReference type="InterPro" id="IPR017452">
    <property type="entry name" value="GPCR_Rhodpsn_7TM"/>
</dbReference>
<evidence type="ECO:0000313" key="9">
    <source>
        <dbReference type="Proteomes" id="UP000274756"/>
    </source>
</evidence>
<dbReference type="InterPro" id="IPR000276">
    <property type="entry name" value="GPCR_Rhodpsn"/>
</dbReference>
<feature type="transmembrane region" description="Helical" evidence="5">
    <location>
        <begin position="185"/>
        <end position="208"/>
    </location>
</feature>
<evidence type="ECO:0000259" key="6">
    <source>
        <dbReference type="PROSITE" id="PS50262"/>
    </source>
</evidence>
<reference evidence="7 9" key="2">
    <citation type="submission" date="2018-11" db="EMBL/GenBank/DDBJ databases">
        <authorList>
            <consortium name="Pathogen Informatics"/>
        </authorList>
    </citation>
    <scope>NUCLEOTIDE SEQUENCE [LARGE SCALE GENOMIC DNA]</scope>
</reference>
<proteinExistence type="predicted"/>
<dbReference type="PANTHER" id="PTHR46273">
    <property type="entry name" value="MYOSUPPRESSIN RECEPTOR 1, ISOFORM B-RELATED"/>
    <property type="match status" value="1"/>
</dbReference>
<evidence type="ECO:0000256" key="4">
    <source>
        <dbReference type="ARBA" id="ARBA00023136"/>
    </source>
</evidence>
<keyword evidence="4 5" id="KW-0472">Membrane</keyword>
<sequence length="317" mass="35602">MITIETIIVLILCTAGSFGHLFAITILYSMLDPSNLLLISMSCAQLILCMNYLYSTLYKFLADVQCVSTLWSYGWVSVNISVIAHTNGMFHVVALSILRYISLNQLTQIHSTQPWFTIKKSIYSIIIIIFCALIVCVPFLFNSEVRGVQQHATCTKQNPSLANISSHELAFTSFAMSISLGRINFWIFGTICKLVPCSVLVLMSILLLKKLKDIHNISERFMSASREKVHSRTTIIILIIMVVFVFVELPQGILSLISSISGYNLLDNTGELFDILSLLNSCIVFALLCSMNSRIRNTIFNGVFSLLRCRNICKNVR</sequence>